<proteinExistence type="predicted"/>
<evidence type="ECO:0000313" key="2">
    <source>
        <dbReference type="Proteomes" id="UP001589535"/>
    </source>
</evidence>
<name>A0ABV5UBD4_9PSEU</name>
<dbReference type="InterPro" id="IPR013324">
    <property type="entry name" value="RNA_pol_sigma_r3/r4-like"/>
</dbReference>
<dbReference type="Gene3D" id="1.10.10.10">
    <property type="entry name" value="Winged helix-like DNA-binding domain superfamily/Winged helix DNA-binding domain"/>
    <property type="match status" value="1"/>
</dbReference>
<reference evidence="1 2" key="1">
    <citation type="submission" date="2024-09" db="EMBL/GenBank/DDBJ databases">
        <authorList>
            <person name="Sun Q."/>
            <person name="Mori K."/>
        </authorList>
    </citation>
    <scope>NUCLEOTIDE SEQUENCE [LARGE SCALE GENOMIC DNA]</scope>
    <source>
        <strain evidence="1 2">JCM 13852</strain>
    </source>
</reference>
<evidence type="ECO:0008006" key="3">
    <source>
        <dbReference type="Google" id="ProtNLM"/>
    </source>
</evidence>
<keyword evidence="2" id="KW-1185">Reference proteome</keyword>
<evidence type="ECO:0000313" key="1">
    <source>
        <dbReference type="EMBL" id="MFB9688687.1"/>
    </source>
</evidence>
<comment type="caution">
    <text evidence="1">The sequence shown here is derived from an EMBL/GenBank/DDBJ whole genome shotgun (WGS) entry which is preliminary data.</text>
</comment>
<organism evidence="1 2">
    <name type="scientific">Amycolatopsis plumensis</name>
    <dbReference type="NCBI Taxonomy" id="236508"/>
    <lineage>
        <taxon>Bacteria</taxon>
        <taxon>Bacillati</taxon>
        <taxon>Actinomycetota</taxon>
        <taxon>Actinomycetes</taxon>
        <taxon>Pseudonocardiales</taxon>
        <taxon>Pseudonocardiaceae</taxon>
        <taxon>Amycolatopsis</taxon>
    </lineage>
</organism>
<dbReference type="EMBL" id="JBHMBK010000028">
    <property type="protein sequence ID" value="MFB9688687.1"/>
    <property type="molecule type" value="Genomic_DNA"/>
</dbReference>
<gene>
    <name evidence="1" type="ORF">ACFFTO_31310</name>
</gene>
<dbReference type="RefSeq" id="WP_378201128.1">
    <property type="nucleotide sequence ID" value="NZ_JBHMBK010000028.1"/>
</dbReference>
<accession>A0ABV5UBD4</accession>
<dbReference type="SUPFAM" id="SSF88659">
    <property type="entry name" value="Sigma3 and sigma4 domains of RNA polymerase sigma factors"/>
    <property type="match status" value="1"/>
</dbReference>
<sequence>MLGAFPDLQCESAFLACFNGYTYTEVAAVLKVAPSTGKTRIRDGWIRLRDCLGVE</sequence>
<dbReference type="Proteomes" id="UP001589535">
    <property type="component" value="Unassembled WGS sequence"/>
</dbReference>
<protein>
    <recommendedName>
        <fullName evidence="3">RNA polymerase sigma factor 70 region 4 type 2 domain-containing protein</fullName>
    </recommendedName>
</protein>
<dbReference type="InterPro" id="IPR036388">
    <property type="entry name" value="WH-like_DNA-bd_sf"/>
</dbReference>